<dbReference type="InterPro" id="IPR023210">
    <property type="entry name" value="NADP_OxRdtase_dom"/>
</dbReference>
<dbReference type="InterPro" id="IPR050523">
    <property type="entry name" value="AKR_Detox_Biosynth"/>
</dbReference>
<organism evidence="3 4">
    <name type="scientific">Streptacidiphilus fuscans</name>
    <dbReference type="NCBI Taxonomy" id="2789292"/>
    <lineage>
        <taxon>Bacteria</taxon>
        <taxon>Bacillati</taxon>
        <taxon>Actinomycetota</taxon>
        <taxon>Actinomycetes</taxon>
        <taxon>Kitasatosporales</taxon>
        <taxon>Streptomycetaceae</taxon>
        <taxon>Streptacidiphilus</taxon>
    </lineage>
</organism>
<keyword evidence="4" id="KW-1185">Reference proteome</keyword>
<reference evidence="3" key="1">
    <citation type="submission" date="2020-11" db="EMBL/GenBank/DDBJ databases">
        <title>Isolation and identification of active actinomycetes.</title>
        <authorList>
            <person name="Yu B."/>
        </authorList>
    </citation>
    <scope>NUCLEOTIDE SEQUENCE</scope>
    <source>
        <strain evidence="3">NEAU-YB345</strain>
    </source>
</reference>
<dbReference type="GO" id="GO:0016491">
    <property type="term" value="F:oxidoreductase activity"/>
    <property type="evidence" value="ECO:0007669"/>
    <property type="project" value="UniProtKB-KW"/>
</dbReference>
<dbReference type="PANTHER" id="PTHR43364:SF4">
    <property type="entry name" value="NAD(P)-LINKED OXIDOREDUCTASE SUPERFAMILY PROTEIN"/>
    <property type="match status" value="1"/>
</dbReference>
<dbReference type="Proteomes" id="UP000657385">
    <property type="component" value="Unassembled WGS sequence"/>
</dbReference>
<comment type="caution">
    <text evidence="3">The sequence shown here is derived from an EMBL/GenBank/DDBJ whole genome shotgun (WGS) entry which is preliminary data.</text>
</comment>
<dbReference type="FunFam" id="3.20.20.100:FF:000004">
    <property type="entry name" value="Oxidoreductase, aldo/keto reductase"/>
    <property type="match status" value="1"/>
</dbReference>
<dbReference type="GO" id="GO:0005829">
    <property type="term" value="C:cytosol"/>
    <property type="evidence" value="ECO:0007669"/>
    <property type="project" value="TreeGrafter"/>
</dbReference>
<gene>
    <name evidence="3" type="ORF">I2501_16680</name>
</gene>
<evidence type="ECO:0000256" key="1">
    <source>
        <dbReference type="ARBA" id="ARBA00023002"/>
    </source>
</evidence>
<name>A0A931FCE9_9ACTN</name>
<dbReference type="Pfam" id="PF00248">
    <property type="entry name" value="Aldo_ket_red"/>
    <property type="match status" value="1"/>
</dbReference>
<sequence length="322" mass="34502">MEYTTLGQTDLRVSRIALGCMGLADPTRGVNPWALDEESAAPLFRRAVELGITLWDTANVYGGGSSEEFVGRAIRRYTRREDVVVATKVGLPMDDSAEGSGLSRKAIVRQVDGSLARLGTDWIDLYQIHRFDPRTPIEETMAALDEVVRAGKVRYVGASSMAARQFAAMQQVAADRGGARFVSMQSQYSLVQRDEEQAMFPLVAAQGVVALPWCPLAKGRLARPYGAVTGRSANDPAGQRFYADVERPVVDAVGRIAADRGLPMAQVALAWVLGNPVVAAPIIGATRTGHLDDAAAALTVRLDADERAALESPYAVGVPAGY</sequence>
<proteinExistence type="predicted"/>
<dbReference type="PANTHER" id="PTHR43364">
    <property type="entry name" value="NADH-SPECIFIC METHYLGLYOXAL REDUCTASE-RELATED"/>
    <property type="match status" value="1"/>
</dbReference>
<evidence type="ECO:0000259" key="2">
    <source>
        <dbReference type="Pfam" id="PF00248"/>
    </source>
</evidence>
<evidence type="ECO:0000313" key="3">
    <source>
        <dbReference type="EMBL" id="MBF9069662.1"/>
    </source>
</evidence>
<dbReference type="Gene3D" id="3.20.20.100">
    <property type="entry name" value="NADP-dependent oxidoreductase domain"/>
    <property type="match status" value="1"/>
</dbReference>
<dbReference type="SUPFAM" id="SSF51430">
    <property type="entry name" value="NAD(P)-linked oxidoreductase"/>
    <property type="match status" value="1"/>
</dbReference>
<evidence type="ECO:0000313" key="4">
    <source>
        <dbReference type="Proteomes" id="UP000657385"/>
    </source>
</evidence>
<keyword evidence="1" id="KW-0560">Oxidoreductase</keyword>
<dbReference type="RefSeq" id="WP_196194834.1">
    <property type="nucleotide sequence ID" value="NZ_JADPRT010000006.1"/>
</dbReference>
<dbReference type="CDD" id="cd19079">
    <property type="entry name" value="AKR_EcYajO-like"/>
    <property type="match status" value="1"/>
</dbReference>
<protein>
    <submittedName>
        <fullName evidence="3">Aldo/keto reductase</fullName>
    </submittedName>
</protein>
<accession>A0A931FCE9</accession>
<dbReference type="InterPro" id="IPR036812">
    <property type="entry name" value="NAD(P)_OxRdtase_dom_sf"/>
</dbReference>
<dbReference type="EMBL" id="JADPRT010000006">
    <property type="protein sequence ID" value="MBF9069662.1"/>
    <property type="molecule type" value="Genomic_DNA"/>
</dbReference>
<feature type="domain" description="NADP-dependent oxidoreductase" evidence="2">
    <location>
        <begin position="15"/>
        <end position="312"/>
    </location>
</feature>
<dbReference type="AlphaFoldDB" id="A0A931FCE9"/>